<dbReference type="Proteomes" id="UP000197424">
    <property type="component" value="Chromosome"/>
</dbReference>
<dbReference type="Pfam" id="PF02597">
    <property type="entry name" value="ThiS"/>
    <property type="match status" value="1"/>
</dbReference>
<dbReference type="RefSeq" id="WP_012695532.1">
    <property type="nucleotide sequence ID" value="NZ_CP022115.1"/>
</dbReference>
<dbReference type="Gene3D" id="3.10.20.30">
    <property type="match status" value="1"/>
</dbReference>
<sequence length="83" mass="8987">MQLNLLYFARLRDEFGMATETLDFSGQTVSDLVQELGCRGDVWQAALGGSRPFRVAVNQTLARPETVLADGDEVALFPPVTGG</sequence>
<evidence type="ECO:0000313" key="5">
    <source>
        <dbReference type="Proteomes" id="UP000197424"/>
    </source>
</evidence>
<dbReference type="OMA" id="RMACNHV"/>
<evidence type="ECO:0000256" key="3">
    <source>
        <dbReference type="ARBA" id="ARBA00024247"/>
    </source>
</evidence>
<name>A0A248LFB0_9NEIS</name>
<dbReference type="SUPFAM" id="SSF54285">
    <property type="entry name" value="MoaD/ThiS"/>
    <property type="match status" value="1"/>
</dbReference>
<dbReference type="GO" id="GO:0006777">
    <property type="term" value="P:Mo-molybdopterin cofactor biosynthetic process"/>
    <property type="evidence" value="ECO:0007669"/>
    <property type="project" value="InterPro"/>
</dbReference>
<dbReference type="EMBL" id="CP022115">
    <property type="protein sequence ID" value="ASJ22873.1"/>
    <property type="molecule type" value="Genomic_DNA"/>
</dbReference>
<protein>
    <recommendedName>
        <fullName evidence="3">Molybdopterin synthase sulfur carrier subunit</fullName>
    </recommendedName>
</protein>
<dbReference type="PANTHER" id="PTHR33359">
    <property type="entry name" value="MOLYBDOPTERIN SYNTHASE SULFUR CARRIER SUBUNIT"/>
    <property type="match status" value="1"/>
</dbReference>
<dbReference type="UniPathway" id="UPA00344"/>
<keyword evidence="1" id="KW-0547">Nucleotide-binding</keyword>
<accession>A0A248LFB0</accession>
<dbReference type="InterPro" id="IPR016155">
    <property type="entry name" value="Mopterin_synth/thiamin_S_b"/>
</dbReference>
<evidence type="ECO:0000256" key="2">
    <source>
        <dbReference type="ARBA" id="ARBA00024200"/>
    </source>
</evidence>
<dbReference type="GO" id="GO:1990133">
    <property type="term" value="C:molybdopterin adenylyltransferase complex"/>
    <property type="evidence" value="ECO:0007669"/>
    <property type="project" value="TreeGrafter"/>
</dbReference>
<dbReference type="CDD" id="cd00754">
    <property type="entry name" value="Ubl_MoaD"/>
    <property type="match status" value="1"/>
</dbReference>
<dbReference type="GeneID" id="75109664"/>
<organism evidence="4 5">
    <name type="scientific">Laribacter hongkongensis</name>
    <dbReference type="NCBI Taxonomy" id="168471"/>
    <lineage>
        <taxon>Bacteria</taxon>
        <taxon>Pseudomonadati</taxon>
        <taxon>Pseudomonadota</taxon>
        <taxon>Betaproteobacteria</taxon>
        <taxon>Neisseriales</taxon>
        <taxon>Aquaspirillaceae</taxon>
        <taxon>Laribacter</taxon>
    </lineage>
</organism>
<gene>
    <name evidence="4" type="ORF">LHGZ1_0042</name>
</gene>
<dbReference type="AlphaFoldDB" id="A0A248LFB0"/>
<evidence type="ECO:0000256" key="1">
    <source>
        <dbReference type="ARBA" id="ARBA00022741"/>
    </source>
</evidence>
<comment type="similarity">
    <text evidence="2">Belongs to the MoaD family.</text>
</comment>
<dbReference type="GO" id="GO:0000166">
    <property type="term" value="F:nucleotide binding"/>
    <property type="evidence" value="ECO:0007669"/>
    <property type="project" value="UniProtKB-KW"/>
</dbReference>
<evidence type="ECO:0000313" key="4">
    <source>
        <dbReference type="EMBL" id="ASJ22873.1"/>
    </source>
</evidence>
<dbReference type="InterPro" id="IPR044672">
    <property type="entry name" value="MOCS2A"/>
</dbReference>
<proteinExistence type="inferred from homology"/>
<dbReference type="PANTHER" id="PTHR33359:SF1">
    <property type="entry name" value="MOLYBDOPTERIN SYNTHASE SULFUR CARRIER SUBUNIT"/>
    <property type="match status" value="1"/>
</dbReference>
<reference evidence="5" key="1">
    <citation type="submission" date="2017-06" db="EMBL/GenBank/DDBJ databases">
        <title>Whole genome sequence of Laribacter hongkongensis LHGZ1.</title>
        <authorList>
            <person name="Chen D."/>
            <person name="Wu H."/>
            <person name="Chen J."/>
        </authorList>
    </citation>
    <scope>NUCLEOTIDE SEQUENCE [LARGE SCALE GENOMIC DNA]</scope>
    <source>
        <strain evidence="5">LHGZ1</strain>
    </source>
</reference>
<dbReference type="InterPro" id="IPR012675">
    <property type="entry name" value="Beta-grasp_dom_sf"/>
</dbReference>
<dbReference type="NCBIfam" id="TIGR01682">
    <property type="entry name" value="moaD"/>
    <property type="match status" value="1"/>
</dbReference>
<dbReference type="InterPro" id="IPR003749">
    <property type="entry name" value="ThiS/MoaD-like"/>
</dbReference>
<dbReference type="OrthoDB" id="9801945at2"/>